<dbReference type="EMBL" id="MLCF01000052">
    <property type="protein sequence ID" value="OIV37474.1"/>
    <property type="molecule type" value="Genomic_DNA"/>
</dbReference>
<feature type="region of interest" description="Disordered" evidence="6">
    <location>
        <begin position="132"/>
        <end position="195"/>
    </location>
</feature>
<dbReference type="SMART" id="SM00220">
    <property type="entry name" value="S_TKc"/>
    <property type="match status" value="1"/>
</dbReference>
<keyword evidence="7" id="KW-1133">Transmembrane helix</keyword>
<dbReference type="Proteomes" id="UP000243342">
    <property type="component" value="Unassembled WGS sequence"/>
</dbReference>
<dbReference type="PANTHER" id="PTHR43671:SF13">
    <property type="entry name" value="SERINE_THREONINE-PROTEIN KINASE NEK2"/>
    <property type="match status" value="1"/>
</dbReference>
<dbReference type="Pfam" id="PF00069">
    <property type="entry name" value="Pkinase"/>
    <property type="match status" value="1"/>
</dbReference>
<evidence type="ECO:0000256" key="5">
    <source>
        <dbReference type="ARBA" id="ARBA00022840"/>
    </source>
</evidence>
<feature type="domain" description="Protein kinase" evidence="8">
    <location>
        <begin position="1"/>
        <end position="136"/>
    </location>
</feature>
<evidence type="ECO:0000256" key="6">
    <source>
        <dbReference type="SAM" id="MobiDB-lite"/>
    </source>
</evidence>
<feature type="compositionally biased region" description="Pro residues" evidence="6">
    <location>
        <begin position="151"/>
        <end position="171"/>
    </location>
</feature>
<dbReference type="GO" id="GO:0005524">
    <property type="term" value="F:ATP binding"/>
    <property type="evidence" value="ECO:0007669"/>
    <property type="project" value="UniProtKB-KW"/>
</dbReference>
<evidence type="ECO:0000259" key="8">
    <source>
        <dbReference type="PROSITE" id="PS50011"/>
    </source>
</evidence>
<sequence>MHRDLKPANILMAEDGPRVIDFGISKAVEETGGLTATGVVVGTPGFLAPEQAVGSVVTPATDVFALGAVLVFAATGRAPFGDGPSHALLYRTVHDRPDLEGVPGVLTGLLESCLAKEPGRRPSAGALLERLGGEVAGERGPRATTVAPAPRTAPAPASAPIPGPAPDPPTADVPRFADAPEAEGEPTAPGRSVHAARSHRMPAVVLALLGGGVVLAIEGVLGALKGGIGPVDLSLPILTALVVGFGWWFRQDSRGR</sequence>
<reference evidence="9 10" key="1">
    <citation type="submission" date="2016-10" db="EMBL/GenBank/DDBJ databases">
        <title>Genome sequence of Streptomyces gilvigriseus MUSC 26.</title>
        <authorList>
            <person name="Lee L.-H."/>
            <person name="Ser H.-L."/>
        </authorList>
    </citation>
    <scope>NUCLEOTIDE SEQUENCE [LARGE SCALE GENOMIC DNA]</scope>
    <source>
        <strain evidence="9 10">MUSC 26</strain>
    </source>
</reference>
<dbReference type="Gene3D" id="1.10.510.10">
    <property type="entry name" value="Transferase(Phosphotransferase) domain 1"/>
    <property type="match status" value="1"/>
</dbReference>
<evidence type="ECO:0000256" key="1">
    <source>
        <dbReference type="ARBA" id="ARBA00012513"/>
    </source>
</evidence>
<dbReference type="SUPFAM" id="SSF56112">
    <property type="entry name" value="Protein kinase-like (PK-like)"/>
    <property type="match status" value="1"/>
</dbReference>
<dbReference type="PANTHER" id="PTHR43671">
    <property type="entry name" value="SERINE/THREONINE-PROTEIN KINASE NEK"/>
    <property type="match status" value="1"/>
</dbReference>
<dbReference type="OrthoDB" id="9762169at2"/>
<dbReference type="InterPro" id="IPR011009">
    <property type="entry name" value="Kinase-like_dom_sf"/>
</dbReference>
<keyword evidence="7" id="KW-0472">Membrane</keyword>
<evidence type="ECO:0000256" key="4">
    <source>
        <dbReference type="ARBA" id="ARBA00022777"/>
    </source>
</evidence>
<dbReference type="RefSeq" id="WP_079170226.1">
    <property type="nucleotide sequence ID" value="NZ_MLCF01000052.1"/>
</dbReference>
<keyword evidence="3" id="KW-0547">Nucleotide-binding</keyword>
<keyword evidence="2" id="KW-0808">Transferase</keyword>
<evidence type="ECO:0000256" key="7">
    <source>
        <dbReference type="SAM" id="Phobius"/>
    </source>
</evidence>
<dbReference type="InterPro" id="IPR000719">
    <property type="entry name" value="Prot_kinase_dom"/>
</dbReference>
<dbReference type="STRING" id="1428644.BIV57_10930"/>
<accession>A0A1J7CCS1</accession>
<comment type="caution">
    <text evidence="9">The sequence shown here is derived from an EMBL/GenBank/DDBJ whole genome shotgun (WGS) entry which is preliminary data.</text>
</comment>
<evidence type="ECO:0000256" key="3">
    <source>
        <dbReference type="ARBA" id="ARBA00022741"/>
    </source>
</evidence>
<dbReference type="AlphaFoldDB" id="A0A1J7CCS1"/>
<gene>
    <name evidence="9" type="ORF">BIV57_10930</name>
</gene>
<evidence type="ECO:0000313" key="10">
    <source>
        <dbReference type="Proteomes" id="UP000243342"/>
    </source>
</evidence>
<dbReference type="PROSITE" id="PS50011">
    <property type="entry name" value="PROTEIN_KINASE_DOM"/>
    <property type="match status" value="1"/>
</dbReference>
<proteinExistence type="predicted"/>
<keyword evidence="5" id="KW-0067">ATP-binding</keyword>
<organism evidence="9 10">
    <name type="scientific">Mangrovactinospora gilvigrisea</name>
    <dbReference type="NCBI Taxonomy" id="1428644"/>
    <lineage>
        <taxon>Bacteria</taxon>
        <taxon>Bacillati</taxon>
        <taxon>Actinomycetota</taxon>
        <taxon>Actinomycetes</taxon>
        <taxon>Kitasatosporales</taxon>
        <taxon>Streptomycetaceae</taxon>
        <taxon>Mangrovactinospora</taxon>
    </lineage>
</organism>
<keyword evidence="7" id="KW-0812">Transmembrane</keyword>
<protein>
    <recommendedName>
        <fullName evidence="1">non-specific serine/threonine protein kinase</fullName>
        <ecNumber evidence="1">2.7.11.1</ecNumber>
    </recommendedName>
</protein>
<evidence type="ECO:0000313" key="9">
    <source>
        <dbReference type="EMBL" id="OIV37474.1"/>
    </source>
</evidence>
<keyword evidence="10" id="KW-1185">Reference proteome</keyword>
<feature type="transmembrane region" description="Helical" evidence="7">
    <location>
        <begin position="233"/>
        <end position="249"/>
    </location>
</feature>
<feature type="transmembrane region" description="Helical" evidence="7">
    <location>
        <begin position="201"/>
        <end position="221"/>
    </location>
</feature>
<dbReference type="InterPro" id="IPR050660">
    <property type="entry name" value="NEK_Ser/Thr_kinase"/>
</dbReference>
<dbReference type="GO" id="GO:0004674">
    <property type="term" value="F:protein serine/threonine kinase activity"/>
    <property type="evidence" value="ECO:0007669"/>
    <property type="project" value="UniProtKB-EC"/>
</dbReference>
<keyword evidence="4" id="KW-0418">Kinase</keyword>
<dbReference type="EC" id="2.7.11.1" evidence="1"/>
<name>A0A1J7CCS1_9ACTN</name>
<evidence type="ECO:0000256" key="2">
    <source>
        <dbReference type="ARBA" id="ARBA00022679"/>
    </source>
</evidence>